<comment type="caution">
    <text evidence="2">The sequence shown here is derived from an EMBL/GenBank/DDBJ whole genome shotgun (WGS) entry which is preliminary data.</text>
</comment>
<dbReference type="EMBL" id="CAAALY010008994">
    <property type="protein sequence ID" value="VEL10433.1"/>
    <property type="molecule type" value="Genomic_DNA"/>
</dbReference>
<accession>A0A3S4ZFV2</accession>
<reference evidence="2" key="1">
    <citation type="submission" date="2018-11" db="EMBL/GenBank/DDBJ databases">
        <authorList>
            <consortium name="Pathogen Informatics"/>
        </authorList>
    </citation>
    <scope>NUCLEOTIDE SEQUENCE</scope>
</reference>
<evidence type="ECO:0000256" key="1">
    <source>
        <dbReference type="SAM" id="MobiDB-lite"/>
    </source>
</evidence>
<protein>
    <submittedName>
        <fullName evidence="2">Uncharacterized protein</fullName>
    </submittedName>
</protein>
<dbReference type="Proteomes" id="UP000784294">
    <property type="component" value="Unassembled WGS sequence"/>
</dbReference>
<sequence length="49" mass="5653">MWEERPARMDRRHGRVRSSTVTSGHSSSLRRLPVRPTGECLIHSPLQTK</sequence>
<keyword evidence="3" id="KW-1185">Reference proteome</keyword>
<gene>
    <name evidence="2" type="ORF">PXEA_LOCUS3873</name>
</gene>
<feature type="compositionally biased region" description="Low complexity" evidence="1">
    <location>
        <begin position="17"/>
        <end position="27"/>
    </location>
</feature>
<proteinExistence type="predicted"/>
<feature type="region of interest" description="Disordered" evidence="1">
    <location>
        <begin position="1"/>
        <end position="49"/>
    </location>
</feature>
<organism evidence="2 3">
    <name type="scientific">Protopolystoma xenopodis</name>
    <dbReference type="NCBI Taxonomy" id="117903"/>
    <lineage>
        <taxon>Eukaryota</taxon>
        <taxon>Metazoa</taxon>
        <taxon>Spiralia</taxon>
        <taxon>Lophotrochozoa</taxon>
        <taxon>Platyhelminthes</taxon>
        <taxon>Monogenea</taxon>
        <taxon>Polyopisthocotylea</taxon>
        <taxon>Polystomatidea</taxon>
        <taxon>Polystomatidae</taxon>
        <taxon>Protopolystoma</taxon>
    </lineage>
</organism>
<dbReference type="AlphaFoldDB" id="A0A3S4ZFV2"/>
<evidence type="ECO:0000313" key="3">
    <source>
        <dbReference type="Proteomes" id="UP000784294"/>
    </source>
</evidence>
<evidence type="ECO:0000313" key="2">
    <source>
        <dbReference type="EMBL" id="VEL10433.1"/>
    </source>
</evidence>
<name>A0A3S4ZFV2_9PLAT</name>